<dbReference type="Proteomes" id="UP001430953">
    <property type="component" value="Unassembled WGS sequence"/>
</dbReference>
<dbReference type="EMBL" id="JADYXP020000010">
    <property type="protein sequence ID" value="KAL0115486.1"/>
    <property type="molecule type" value="Genomic_DNA"/>
</dbReference>
<organism evidence="2 3">
    <name type="scientific">Cardiocondyla obscurior</name>
    <dbReference type="NCBI Taxonomy" id="286306"/>
    <lineage>
        <taxon>Eukaryota</taxon>
        <taxon>Metazoa</taxon>
        <taxon>Ecdysozoa</taxon>
        <taxon>Arthropoda</taxon>
        <taxon>Hexapoda</taxon>
        <taxon>Insecta</taxon>
        <taxon>Pterygota</taxon>
        <taxon>Neoptera</taxon>
        <taxon>Endopterygota</taxon>
        <taxon>Hymenoptera</taxon>
        <taxon>Apocrita</taxon>
        <taxon>Aculeata</taxon>
        <taxon>Formicoidea</taxon>
        <taxon>Formicidae</taxon>
        <taxon>Myrmicinae</taxon>
        <taxon>Cardiocondyla</taxon>
    </lineage>
</organism>
<dbReference type="AlphaFoldDB" id="A0AAW2FM71"/>
<keyword evidence="3" id="KW-1185">Reference proteome</keyword>
<comment type="caution">
    <text evidence="2">The sequence shown here is derived from an EMBL/GenBank/DDBJ whole genome shotgun (WGS) entry which is preliminary data.</text>
</comment>
<evidence type="ECO:0000313" key="3">
    <source>
        <dbReference type="Proteomes" id="UP001430953"/>
    </source>
</evidence>
<feature type="region of interest" description="Disordered" evidence="1">
    <location>
        <begin position="30"/>
        <end position="55"/>
    </location>
</feature>
<accession>A0AAW2FM71</accession>
<evidence type="ECO:0000313" key="2">
    <source>
        <dbReference type="EMBL" id="KAL0115486.1"/>
    </source>
</evidence>
<evidence type="ECO:0008006" key="4">
    <source>
        <dbReference type="Google" id="ProtNLM"/>
    </source>
</evidence>
<reference evidence="2 3" key="1">
    <citation type="submission" date="2023-03" db="EMBL/GenBank/DDBJ databases">
        <title>High recombination rates correlate with genetic variation in Cardiocondyla obscurior ants.</title>
        <authorList>
            <person name="Errbii M."/>
        </authorList>
    </citation>
    <scope>NUCLEOTIDE SEQUENCE [LARGE SCALE GENOMIC DNA]</scope>
    <source>
        <strain evidence="2">Alpha-2009</strain>
        <tissue evidence="2">Whole body</tissue>
    </source>
</reference>
<proteinExistence type="predicted"/>
<feature type="compositionally biased region" description="Basic and acidic residues" evidence="1">
    <location>
        <begin position="34"/>
        <end position="43"/>
    </location>
</feature>
<protein>
    <recommendedName>
        <fullName evidence="4">Secreted protein</fullName>
    </recommendedName>
</protein>
<evidence type="ECO:0000256" key="1">
    <source>
        <dbReference type="SAM" id="MobiDB-lite"/>
    </source>
</evidence>
<name>A0AAW2FM71_9HYME</name>
<sequence>MPRPCRASVTFLILTSLRPIMDFCNFKRSRGRPRSAESLRTDYHSSTTSPVRGRTLGERAPCKWMIDAFLPRRKKKKKKLVSSLENIVCPLNSISVPRRRCDRVNPYRGSAYSSHRDYRSH</sequence>
<gene>
    <name evidence="2" type="ORF">PUN28_010774</name>
</gene>